<dbReference type="EMBL" id="MLJW01008634">
    <property type="protein sequence ID" value="OIQ63858.1"/>
    <property type="molecule type" value="Genomic_DNA"/>
</dbReference>
<sequence>MRRSRLPCRPHIRRNILEHHAGNTCHHVRAYLAELMHPGKAAQDCVIAYMHVSGQRSIIGKDGIVSHLAIMRQMDIRHDPVIVADAGYTRVLYRPDVKRAELANNVAIAYFQSGRFTCIFFILRDFTQRTKLENLIIASNRGVPVNHCMGGNSGTIADLHVFADDAVRADADIRAQLCAGVNNCSFMYH</sequence>
<proteinExistence type="predicted"/>
<gene>
    <name evidence="1" type="ORF">GALL_545990</name>
</gene>
<reference evidence="1" key="1">
    <citation type="submission" date="2016-10" db="EMBL/GenBank/DDBJ databases">
        <title>Sequence of Gallionella enrichment culture.</title>
        <authorList>
            <person name="Poehlein A."/>
            <person name="Muehling M."/>
            <person name="Daniel R."/>
        </authorList>
    </citation>
    <scope>NUCLEOTIDE SEQUENCE</scope>
</reference>
<organism evidence="1">
    <name type="scientific">mine drainage metagenome</name>
    <dbReference type="NCBI Taxonomy" id="410659"/>
    <lineage>
        <taxon>unclassified sequences</taxon>
        <taxon>metagenomes</taxon>
        <taxon>ecological metagenomes</taxon>
    </lineage>
</organism>
<comment type="caution">
    <text evidence="1">The sequence shown here is derived from an EMBL/GenBank/DDBJ whole genome shotgun (WGS) entry which is preliminary data.</text>
</comment>
<evidence type="ECO:0000313" key="1">
    <source>
        <dbReference type="EMBL" id="OIQ63858.1"/>
    </source>
</evidence>
<dbReference type="AlphaFoldDB" id="A0A1J5NYM4"/>
<name>A0A1J5NYM4_9ZZZZ</name>
<accession>A0A1J5NYM4</accession>
<protein>
    <submittedName>
        <fullName evidence="1">Uncharacterized protein</fullName>
    </submittedName>
</protein>